<dbReference type="InterPro" id="IPR056616">
    <property type="entry name" value="Chromo_MIT1"/>
</dbReference>
<dbReference type="SMART" id="SM00490">
    <property type="entry name" value="HELICc"/>
    <property type="match status" value="1"/>
</dbReference>
<keyword evidence="14" id="KW-1185">Reference proteome</keyword>
<dbReference type="GO" id="GO:0016887">
    <property type="term" value="F:ATP hydrolysis activity"/>
    <property type="evidence" value="ECO:0007669"/>
    <property type="project" value="TreeGrafter"/>
</dbReference>
<dbReference type="InterPro" id="IPR001650">
    <property type="entry name" value="Helicase_C-like"/>
</dbReference>
<evidence type="ECO:0000256" key="6">
    <source>
        <dbReference type="ARBA" id="ARBA00023242"/>
    </source>
</evidence>
<dbReference type="InterPro" id="IPR027417">
    <property type="entry name" value="P-loop_NTPase"/>
</dbReference>
<dbReference type="Pfam" id="PF00176">
    <property type="entry name" value="SNF2-rel_dom"/>
    <property type="match status" value="1"/>
</dbReference>
<keyword evidence="6" id="KW-0539">Nucleus</keyword>
<dbReference type="GO" id="GO:0000785">
    <property type="term" value="C:chromatin"/>
    <property type="evidence" value="ECO:0007669"/>
    <property type="project" value="TreeGrafter"/>
</dbReference>
<evidence type="ECO:0000256" key="5">
    <source>
        <dbReference type="ARBA" id="ARBA00022840"/>
    </source>
</evidence>
<feature type="region of interest" description="Disordered" evidence="8">
    <location>
        <begin position="1671"/>
        <end position="1720"/>
    </location>
</feature>
<keyword evidence="3" id="KW-0547">Nucleotide-binding</keyword>
<feature type="domain" description="Chromo" evidence="9">
    <location>
        <begin position="19"/>
        <end position="82"/>
    </location>
</feature>
<sequence>MTTALTTANATEPEVDKYVRVECILERRDTPGENGQDETEFLVKYFGDEENFEWRKSSELLDCEQLISRFEQDLKRVNAAKQTTMKPTNTVDESQMPLSLTDSDDDFDLTLIINDIDDSDLDEEVQQPQQHQEEEEEKEEKEVEEEEFEEEVEEEHLCLPTDTPREPKKILGKLINNSREFVGKINDVALIRLVKEYESNKVPNPNGNNRIRLDYNSEGNNKMDYDKSRNYKRTRSDKIFEEEDGDAESDGKSLDDNESSRSSSPEKVVGKRRSSRHMPAVSANLSRSSRSKNSQAHVPLKPSRSSSQRKIVQDSESEESENIMNVDSSEDEVRNSRRQGNVKLHQDKCFRCGMGVDNSRRKDADIIGQGGRLLPCTTCAFKCHERCSSLKLSKKDKKIHDDTCNAIGFSISDFQCTFCYSAVMPRCAYCNEFPKHTSPSQFSIESDESQANSKSEVNSGGQLLIEAASTIKSLTELSSDDVVPFFRCLRCKLACHMSCLTKKYPSKAYKDLRYAPASNQPPGSLKFYASTWACFECHKWPFNIDTFLTFRDIVVDSGRTASAAPKTMREFFVKFVGQADRWNTWVPARWAENQNTPAKYGSFVKENIDVPISPEGAIKQPSGLYSKPISSVLDQQLLRAEKILDIKLRGSREPGIKNSIDIRKIDLDDISEFLIKWEGSGYENVTWEELPDASKAFINLSPEEEMLNDEGYKQNVEVAMYPSFVIAFEGWKRRNLIGIYEKNKGKGRKEKFVAFDGQPAFIKGGALKDYQIEGLNWLRFKWTKDMPCILADEMGLGKTVQIVSFITALIKEHNEYPFLILAPNITIGHWLDEFAKWSPDIVVVHYTGQKPERIMIRDYEIFRPKGSQPATRFHVLIAGYELMMLEASLFKSISFAALICDEGHRLKNDESKTFRSLVRNLQVRHKVILSGTPLQNNIRELFNLLNFLDPEKYEDTKDLANRFGVEQIQADDTLIPKIHEVYILIFTMLPSNLVEKYLRPYFLRRTKKEVLSFLPPKAEILVPVPLTGIQRKLYKAVLSKNFQLLRTIGIQGKDEKNAAPLKNILMDLRKVCNHPYLVNKNLEPANANEEELHKLLYDSCGKLSLLRPMLRKLFIQGHRVLIFSQFKIALDIIEDFLEGEGYKFLRIDGEVAMNLRHGMIGEFNSKESEHFVFLLTTRTGGTGINLTSADTVIIYDCDWNPHQDIQAVARVHRIGQTKPVLIYKLFTRDTIEEHIIDRNTSKLVLDKLVVGAMKEDENVDTKELSSILKFGARKLFEESDDSFEQVRVYEDAEIDKLLARDEIIAAEEEKVALAAKAAEEVAEALKANGDSLNVAAKPQFSFAKLWTLDVQDTGASEATGADNEKEAAEGDDKFWENLLRERIELARLQDELAINTNLGKRRRQAVNYSERPLKKHYEEPVKGIDYSSDGVYEQEEVESEDFQISSGDEAVSEISISGDQNEEAYDAVNDEIDLIPTEKPSWIPWGDFTQALDPFVVRPPIPFEVVNDRLKCWICISDNCRLRSQCSKSVDLPFLYKLKEGLRNVLQNPGTYKPGVLESVRLKTRIVERLITQCPSNLPVNAVATPQNTSAGSNQTLRVVKKPAPPVNSVIDLTVDNSSLAPILPKINKPSFQETILPRMSLDLKKVEDVKLFGEEIQKLKQMLNSKTVPPIQRVQVGPSPTSSFSTTQNYLKGVSSNDSKQLPPSHETIQSQPGPNQQRQIPINEQKQMEEQQKLLKYAREIQALKQLGQKAVQQRVIQQHIQPATQNQVPQYQLSNSNQSEQRQLQMHPQQMNQTLRGHSSNATSTPTYGGPYNFQQQSSNHQFQTSNQHLANVISKQQYPNHTQNYGNNHSNLHLQSQPQQPQQMQIQQPRPQQPQQILSQQQQQQLQYQQAQLVQQQHQQLQQPMQFMLSQIDDPSCWFCGLTGHISENCDNVKEATIDGSCLEYLDTFYKAGKVKPERYNFLRKLAE</sequence>
<accession>A0AAD5T6E5</accession>
<reference evidence="13" key="1">
    <citation type="submission" date="2020-05" db="EMBL/GenBank/DDBJ databases">
        <title>Phylogenomic resolution of chytrid fungi.</title>
        <authorList>
            <person name="Stajich J.E."/>
            <person name="Amses K."/>
            <person name="Simmons R."/>
            <person name="Seto K."/>
            <person name="Myers J."/>
            <person name="Bonds A."/>
            <person name="Quandt C.A."/>
            <person name="Barry K."/>
            <person name="Liu P."/>
            <person name="Grigoriev I."/>
            <person name="Longcore J.E."/>
            <person name="James T.Y."/>
        </authorList>
    </citation>
    <scope>NUCLEOTIDE SEQUENCE</scope>
    <source>
        <strain evidence="13">JEL0513</strain>
    </source>
</reference>
<gene>
    <name evidence="13" type="ORF">HK100_005737</name>
</gene>
<comment type="caution">
    <text evidence="13">The sequence shown here is derived from an EMBL/GenBank/DDBJ whole genome shotgun (WGS) entry which is preliminary data.</text>
</comment>
<dbReference type="SUPFAM" id="SSF52540">
    <property type="entry name" value="P-loop containing nucleoside triphosphate hydrolases"/>
    <property type="match status" value="2"/>
</dbReference>
<feature type="non-terminal residue" evidence="13">
    <location>
        <position position="1972"/>
    </location>
</feature>
<dbReference type="InterPro" id="IPR000953">
    <property type="entry name" value="Chromo/chromo_shadow_dom"/>
</dbReference>
<dbReference type="GO" id="GO:0008270">
    <property type="term" value="F:zinc ion binding"/>
    <property type="evidence" value="ECO:0007669"/>
    <property type="project" value="UniProtKB-KW"/>
</dbReference>
<dbReference type="InterPro" id="IPR038718">
    <property type="entry name" value="SNF2-like_sf"/>
</dbReference>
<keyword evidence="7" id="KW-0862">Zinc</keyword>
<protein>
    <submittedName>
        <fullName evidence="13">Uncharacterized protein</fullName>
    </submittedName>
</protein>
<dbReference type="Gene3D" id="3.40.50.10810">
    <property type="entry name" value="Tandem AAA-ATPase domain"/>
    <property type="match status" value="1"/>
</dbReference>
<dbReference type="Gene3D" id="2.40.50.40">
    <property type="match status" value="1"/>
</dbReference>
<dbReference type="InterPro" id="IPR014001">
    <property type="entry name" value="Helicase_ATP-bd"/>
</dbReference>
<keyword evidence="7" id="KW-0863">Zinc-finger</keyword>
<keyword evidence="7" id="KW-0479">Metal-binding</keyword>
<feature type="compositionally biased region" description="Basic and acidic residues" evidence="8">
    <location>
        <begin position="249"/>
        <end position="259"/>
    </location>
</feature>
<dbReference type="PROSITE" id="PS51192">
    <property type="entry name" value="HELICASE_ATP_BIND_1"/>
    <property type="match status" value="1"/>
</dbReference>
<evidence type="ECO:0000259" key="12">
    <source>
        <dbReference type="PROSITE" id="PS51194"/>
    </source>
</evidence>
<dbReference type="PROSITE" id="PS50013">
    <property type="entry name" value="CHROMO_2"/>
    <property type="match status" value="2"/>
</dbReference>
<dbReference type="EMBL" id="JADGJH010000267">
    <property type="protein sequence ID" value="KAJ3132065.1"/>
    <property type="molecule type" value="Genomic_DNA"/>
</dbReference>
<proteinExistence type="predicted"/>
<dbReference type="PANTHER" id="PTHR45623">
    <property type="entry name" value="CHROMODOMAIN-HELICASE-DNA-BINDING PROTEIN 3-RELATED-RELATED"/>
    <property type="match status" value="1"/>
</dbReference>
<dbReference type="GO" id="GO:0042393">
    <property type="term" value="F:histone binding"/>
    <property type="evidence" value="ECO:0007669"/>
    <property type="project" value="TreeGrafter"/>
</dbReference>
<dbReference type="GO" id="GO:0140658">
    <property type="term" value="F:ATP-dependent chromatin remodeler activity"/>
    <property type="evidence" value="ECO:0007669"/>
    <property type="project" value="TreeGrafter"/>
</dbReference>
<evidence type="ECO:0000259" key="9">
    <source>
        <dbReference type="PROSITE" id="PS50013"/>
    </source>
</evidence>
<dbReference type="CDD" id="cd17919">
    <property type="entry name" value="DEXHc_Snf"/>
    <property type="match status" value="1"/>
</dbReference>
<dbReference type="GO" id="GO:0003682">
    <property type="term" value="F:chromatin binding"/>
    <property type="evidence" value="ECO:0007669"/>
    <property type="project" value="TreeGrafter"/>
</dbReference>
<evidence type="ECO:0000259" key="11">
    <source>
        <dbReference type="PROSITE" id="PS51192"/>
    </source>
</evidence>
<feature type="domain" description="Helicase ATP-binding" evidence="11">
    <location>
        <begin position="779"/>
        <end position="951"/>
    </location>
</feature>
<feature type="compositionally biased region" description="Polar residues" evidence="8">
    <location>
        <begin position="1770"/>
        <end position="1810"/>
    </location>
</feature>
<dbReference type="Pfam" id="PF23615">
    <property type="entry name" value="Chromo_MIT1"/>
    <property type="match status" value="1"/>
</dbReference>
<keyword evidence="5" id="KW-0067">ATP-binding</keyword>
<feature type="compositionally biased region" description="Low complexity" evidence="8">
    <location>
        <begin position="1858"/>
        <end position="1883"/>
    </location>
</feature>
<feature type="domain" description="Helicase C-terminal" evidence="12">
    <location>
        <begin position="1109"/>
        <end position="1265"/>
    </location>
</feature>
<dbReference type="InterPro" id="IPR000330">
    <property type="entry name" value="SNF2_N"/>
</dbReference>
<dbReference type="PROSITE" id="PS51194">
    <property type="entry name" value="HELICASE_CTER"/>
    <property type="match status" value="1"/>
</dbReference>
<feature type="region of interest" description="Disordered" evidence="8">
    <location>
        <begin position="1770"/>
        <end position="1828"/>
    </location>
</feature>
<dbReference type="Gene3D" id="3.40.50.300">
    <property type="entry name" value="P-loop containing nucleotide triphosphate hydrolases"/>
    <property type="match status" value="1"/>
</dbReference>
<dbReference type="GO" id="GO:0005634">
    <property type="term" value="C:nucleus"/>
    <property type="evidence" value="ECO:0007669"/>
    <property type="project" value="UniProtKB-SubCell"/>
</dbReference>
<evidence type="ECO:0000256" key="3">
    <source>
        <dbReference type="ARBA" id="ARBA00022741"/>
    </source>
</evidence>
<evidence type="ECO:0000256" key="1">
    <source>
        <dbReference type="ARBA" id="ARBA00004123"/>
    </source>
</evidence>
<evidence type="ECO:0000313" key="14">
    <source>
        <dbReference type="Proteomes" id="UP001211907"/>
    </source>
</evidence>
<dbReference type="SUPFAM" id="SSF54160">
    <property type="entry name" value="Chromo domain-like"/>
    <property type="match status" value="2"/>
</dbReference>
<dbReference type="SMART" id="SM00298">
    <property type="entry name" value="CHROMO"/>
    <property type="match status" value="3"/>
</dbReference>
<evidence type="ECO:0000256" key="8">
    <source>
        <dbReference type="SAM" id="MobiDB-lite"/>
    </source>
</evidence>
<dbReference type="InterPro" id="IPR016197">
    <property type="entry name" value="Chromo-like_dom_sf"/>
</dbReference>
<evidence type="ECO:0000259" key="10">
    <source>
        <dbReference type="PROSITE" id="PS50158"/>
    </source>
</evidence>
<evidence type="ECO:0000256" key="4">
    <source>
        <dbReference type="ARBA" id="ARBA00022801"/>
    </source>
</evidence>
<dbReference type="InterPro" id="IPR001878">
    <property type="entry name" value="Znf_CCHC"/>
</dbReference>
<feature type="region of interest" description="Disordered" evidence="8">
    <location>
        <begin position="199"/>
        <end position="340"/>
    </location>
</feature>
<organism evidence="13 14">
    <name type="scientific">Physocladia obscura</name>
    <dbReference type="NCBI Taxonomy" id="109957"/>
    <lineage>
        <taxon>Eukaryota</taxon>
        <taxon>Fungi</taxon>
        <taxon>Fungi incertae sedis</taxon>
        <taxon>Chytridiomycota</taxon>
        <taxon>Chytridiomycota incertae sedis</taxon>
        <taxon>Chytridiomycetes</taxon>
        <taxon>Chytridiales</taxon>
        <taxon>Chytriomycetaceae</taxon>
        <taxon>Physocladia</taxon>
    </lineage>
</organism>
<feature type="compositionally biased region" description="Acidic residues" evidence="8">
    <location>
        <begin position="133"/>
        <end position="154"/>
    </location>
</feature>
<name>A0AAD5T6E5_9FUNG</name>
<feature type="domain" description="CCHC-type" evidence="10">
    <location>
        <begin position="1921"/>
        <end position="1934"/>
    </location>
</feature>
<dbReference type="CDD" id="cd18793">
    <property type="entry name" value="SF2_C_SNF"/>
    <property type="match status" value="1"/>
</dbReference>
<evidence type="ECO:0000313" key="13">
    <source>
        <dbReference type="EMBL" id="KAJ3132065.1"/>
    </source>
</evidence>
<feature type="compositionally biased region" description="Basic and acidic residues" evidence="8">
    <location>
        <begin position="211"/>
        <end position="239"/>
    </location>
</feature>
<feature type="compositionally biased region" description="Polar residues" evidence="8">
    <location>
        <begin position="1843"/>
        <end position="1857"/>
    </location>
</feature>
<dbReference type="PROSITE" id="PS50158">
    <property type="entry name" value="ZF_CCHC"/>
    <property type="match status" value="1"/>
</dbReference>
<evidence type="ECO:0000256" key="2">
    <source>
        <dbReference type="ARBA" id="ARBA00022737"/>
    </source>
</evidence>
<dbReference type="GO" id="GO:0005524">
    <property type="term" value="F:ATP binding"/>
    <property type="evidence" value="ECO:0007669"/>
    <property type="project" value="UniProtKB-KW"/>
</dbReference>
<dbReference type="Proteomes" id="UP001211907">
    <property type="component" value="Unassembled WGS sequence"/>
</dbReference>
<dbReference type="SMART" id="SM00487">
    <property type="entry name" value="DEXDc"/>
    <property type="match status" value="1"/>
</dbReference>
<feature type="compositionally biased region" description="Polar residues" evidence="8">
    <location>
        <begin position="1679"/>
        <end position="1720"/>
    </location>
</feature>
<keyword evidence="2" id="KW-0677">Repeat</keyword>
<dbReference type="Pfam" id="PF00271">
    <property type="entry name" value="Helicase_C"/>
    <property type="match status" value="1"/>
</dbReference>
<feature type="region of interest" description="Disordered" evidence="8">
    <location>
        <begin position="1843"/>
        <end position="1883"/>
    </location>
</feature>
<comment type="subcellular location">
    <subcellularLocation>
        <location evidence="1">Nucleus</location>
    </subcellularLocation>
</comment>
<feature type="region of interest" description="Disordered" evidence="8">
    <location>
        <begin position="122"/>
        <end position="167"/>
    </location>
</feature>
<feature type="compositionally biased region" description="Low complexity" evidence="8">
    <location>
        <begin position="1816"/>
        <end position="1828"/>
    </location>
</feature>
<dbReference type="GO" id="GO:0003677">
    <property type="term" value="F:DNA binding"/>
    <property type="evidence" value="ECO:0007669"/>
    <property type="project" value="TreeGrafter"/>
</dbReference>
<feature type="domain" description="Chromo" evidence="9">
    <location>
        <begin position="638"/>
        <end position="689"/>
    </location>
</feature>
<evidence type="ECO:0000256" key="7">
    <source>
        <dbReference type="PROSITE-ProRule" id="PRU00047"/>
    </source>
</evidence>
<feature type="compositionally biased region" description="Polar residues" evidence="8">
    <location>
        <begin position="283"/>
        <end position="296"/>
    </location>
</feature>
<dbReference type="PANTHER" id="PTHR45623:SF17">
    <property type="entry name" value="CHROMODOMAIN-HELICASE-DNA-BINDING PROTEIN 3-RELATED"/>
    <property type="match status" value="1"/>
</dbReference>
<dbReference type="InterPro" id="IPR049730">
    <property type="entry name" value="SNF2/RAD54-like_C"/>
</dbReference>
<keyword evidence="4" id="KW-0378">Hydrolase</keyword>